<dbReference type="GO" id="GO:0005886">
    <property type="term" value="C:plasma membrane"/>
    <property type="evidence" value="ECO:0007669"/>
    <property type="project" value="TreeGrafter"/>
</dbReference>
<organism evidence="2 3">
    <name type="scientific">Leptospira kemamanensis</name>
    <dbReference type="NCBI Taxonomy" id="2484942"/>
    <lineage>
        <taxon>Bacteria</taxon>
        <taxon>Pseudomonadati</taxon>
        <taxon>Spirochaetota</taxon>
        <taxon>Spirochaetia</taxon>
        <taxon>Leptospirales</taxon>
        <taxon>Leptospiraceae</taxon>
        <taxon>Leptospira</taxon>
    </lineage>
</organism>
<reference evidence="2" key="1">
    <citation type="journal article" date="2019" name="PLoS Negl. Trop. Dis.">
        <title>Revisiting the worldwide diversity of Leptospira species in the environment.</title>
        <authorList>
            <person name="Vincent A.T."/>
            <person name="Schiettekatte O."/>
            <person name="Bourhy P."/>
            <person name="Veyrier F.J."/>
            <person name="Picardeau M."/>
        </authorList>
    </citation>
    <scope>NUCLEOTIDE SEQUENCE [LARGE SCALE GENOMIC DNA]</scope>
    <source>
        <strain evidence="2">201702454</strain>
    </source>
</reference>
<comment type="caution">
    <text evidence="2">The sequence shown here is derived from an EMBL/GenBank/DDBJ whole genome shotgun (WGS) entry which is preliminary data.</text>
</comment>
<feature type="domain" description="DUF218" evidence="1">
    <location>
        <begin position="47"/>
        <end position="159"/>
    </location>
</feature>
<dbReference type="PANTHER" id="PTHR30336">
    <property type="entry name" value="INNER MEMBRANE PROTEIN, PROBABLE PERMEASE"/>
    <property type="match status" value="1"/>
</dbReference>
<dbReference type="Proteomes" id="UP000297609">
    <property type="component" value="Unassembled WGS sequence"/>
</dbReference>
<keyword evidence="3" id="KW-1185">Reference proteome</keyword>
<dbReference type="Pfam" id="PF02698">
    <property type="entry name" value="DUF218"/>
    <property type="match status" value="1"/>
</dbReference>
<protein>
    <submittedName>
        <fullName evidence="2">YdcF family protein</fullName>
    </submittedName>
</protein>
<accession>A0A4R9JS81</accession>
<proteinExistence type="predicted"/>
<dbReference type="AlphaFoldDB" id="A0A4R9JS81"/>
<dbReference type="EMBL" id="RQGG01000010">
    <property type="protein sequence ID" value="TGL55541.1"/>
    <property type="molecule type" value="Genomic_DNA"/>
</dbReference>
<dbReference type="OrthoDB" id="9782395at2"/>
<dbReference type="InterPro" id="IPR014729">
    <property type="entry name" value="Rossmann-like_a/b/a_fold"/>
</dbReference>
<dbReference type="RefSeq" id="WP_135617815.1">
    <property type="nucleotide sequence ID" value="NZ_RQGG01000010.1"/>
</dbReference>
<gene>
    <name evidence="2" type="ORF">EHQ59_03785</name>
</gene>
<evidence type="ECO:0000313" key="3">
    <source>
        <dbReference type="Proteomes" id="UP000297609"/>
    </source>
</evidence>
<evidence type="ECO:0000259" key="1">
    <source>
        <dbReference type="Pfam" id="PF02698"/>
    </source>
</evidence>
<name>A0A4R9JS81_9LEPT</name>
<dbReference type="CDD" id="cd06259">
    <property type="entry name" value="YdcF-like"/>
    <property type="match status" value="1"/>
</dbReference>
<dbReference type="InterPro" id="IPR003848">
    <property type="entry name" value="DUF218"/>
</dbReference>
<sequence>MKHQFDKKVTEEELCFASSIWDFLSCNDPIQKADLIFVPCSHDLRIAAYAAELYRIGFAEYILFSGGLNFFTKHIFSKSEALAFSNHIISLGIPKESIIIEDKSTNTGENILFSKKMLSSMNLHVPNVIAIQKPSMTLRLKLALAKQWNEACFYISSPNYKLLEAPHSHINLFLIINEIVGDLQRIMEYPKLGFQVKTQIPESIEIAFQYLVSKGYDLHLLKSF</sequence>
<dbReference type="Gene3D" id="3.40.50.620">
    <property type="entry name" value="HUPs"/>
    <property type="match status" value="1"/>
</dbReference>
<dbReference type="PANTHER" id="PTHR30336:SF20">
    <property type="entry name" value="DUF218 DOMAIN-CONTAINING PROTEIN"/>
    <property type="match status" value="1"/>
</dbReference>
<evidence type="ECO:0000313" key="2">
    <source>
        <dbReference type="EMBL" id="TGL55541.1"/>
    </source>
</evidence>
<dbReference type="InterPro" id="IPR051599">
    <property type="entry name" value="Cell_Envelope_Assoc"/>
</dbReference>